<accession>A0A2M8KNK0</accession>
<organism evidence="1 2">
    <name type="scientific">Candidatus Roizmanbacteria bacterium CG10_big_fil_rev_8_21_14_0_10_39_12</name>
    <dbReference type="NCBI Taxonomy" id="1974852"/>
    <lineage>
        <taxon>Bacteria</taxon>
        <taxon>Candidatus Roizmaniibacteriota</taxon>
    </lineage>
</organism>
<comment type="caution">
    <text evidence="1">The sequence shown here is derived from an EMBL/GenBank/DDBJ whole genome shotgun (WGS) entry which is preliminary data.</text>
</comment>
<evidence type="ECO:0000313" key="1">
    <source>
        <dbReference type="EMBL" id="PJE61497.1"/>
    </source>
</evidence>
<dbReference type="Proteomes" id="UP000230222">
    <property type="component" value="Unassembled WGS sequence"/>
</dbReference>
<sequence length="309" mass="33497">MGEQLLPDGIDSKAKLGRVIDRLILASSEGLTPPETGEIEALHHKAVVAYAEGLAEAGESEAPFDLARAAALPDLRILWMAQHARLSNWMRENQATLTEIPKLAQAFDQAHGPQLKKMNVYSFAQLAEAGIFEAGSGFLFGSVGEEDETPMFQVGDAHRFLMPTFAQVLALTSEESGQNKVLRAQTQSMVDALGATASGTFILNPHNLGTREATMRHAYGTGDGETVRIFDRRYPQDGPQIVVLPDIQHPTFDQMGRDIFGIKPDNAPSTGGIFLPRTLGIGHLPKPDGGGKYFAHQIDHPPLKAAHLF</sequence>
<gene>
    <name evidence="1" type="ORF">COU87_04375</name>
</gene>
<protein>
    <submittedName>
        <fullName evidence="1">Uncharacterized protein</fullName>
    </submittedName>
</protein>
<dbReference type="AlphaFoldDB" id="A0A2M8KNK0"/>
<name>A0A2M8KNK0_9BACT</name>
<dbReference type="EMBL" id="PFEC01000076">
    <property type="protein sequence ID" value="PJE61497.1"/>
    <property type="molecule type" value="Genomic_DNA"/>
</dbReference>
<reference evidence="2" key="1">
    <citation type="submission" date="2017-09" db="EMBL/GenBank/DDBJ databases">
        <title>Depth-based differentiation of microbial function through sediment-hosted aquifers and enrichment of novel symbionts in the deep terrestrial subsurface.</title>
        <authorList>
            <person name="Probst A.J."/>
            <person name="Ladd B."/>
            <person name="Jarett J.K."/>
            <person name="Geller-Mcgrath D.E."/>
            <person name="Sieber C.M.K."/>
            <person name="Emerson J.B."/>
            <person name="Anantharaman K."/>
            <person name="Thomas B.C."/>
            <person name="Malmstrom R."/>
            <person name="Stieglmeier M."/>
            <person name="Klingl A."/>
            <person name="Woyke T."/>
            <person name="Ryan C.M."/>
            <person name="Banfield J.F."/>
        </authorList>
    </citation>
    <scope>NUCLEOTIDE SEQUENCE [LARGE SCALE GENOMIC DNA]</scope>
</reference>
<evidence type="ECO:0000313" key="2">
    <source>
        <dbReference type="Proteomes" id="UP000230222"/>
    </source>
</evidence>
<proteinExistence type="predicted"/>